<keyword evidence="2" id="KW-1185">Reference proteome</keyword>
<protein>
    <submittedName>
        <fullName evidence="1">Uncharacterized protein</fullName>
    </submittedName>
</protein>
<accession>A0A1L3MRL7</accession>
<dbReference type="AlphaFoldDB" id="A0A1L3MRL7"/>
<evidence type="ECO:0000313" key="2">
    <source>
        <dbReference type="Proteomes" id="UP000181936"/>
    </source>
</evidence>
<dbReference type="EMBL" id="CP016020">
    <property type="protein sequence ID" value="APH04978.1"/>
    <property type="molecule type" value="Genomic_DNA"/>
</dbReference>
<dbReference type="STRING" id="1547283.A9C19_09570"/>
<organism evidence="1 2">
    <name type="scientific">Bacillus weihaiensis</name>
    <dbReference type="NCBI Taxonomy" id="1547283"/>
    <lineage>
        <taxon>Bacteria</taxon>
        <taxon>Bacillati</taxon>
        <taxon>Bacillota</taxon>
        <taxon>Bacilli</taxon>
        <taxon>Bacillales</taxon>
        <taxon>Bacillaceae</taxon>
        <taxon>Bacillus</taxon>
    </lineage>
</organism>
<dbReference type="KEGG" id="bwh:A9C19_09570"/>
<reference evidence="1 2" key="1">
    <citation type="journal article" date="2016" name="Sci. Rep.">
        <title>Complete genome sequence and transcriptomic analysis of a novel marine strain Bacillus weihaiensis reveals the mechanism of brown algae degradation.</title>
        <authorList>
            <person name="Zhu Y."/>
            <person name="Chen P."/>
            <person name="Bao Y."/>
            <person name="Men Y."/>
            <person name="Zeng Y."/>
            <person name="Yang J."/>
            <person name="Sun J."/>
            <person name="Sun Y."/>
        </authorList>
    </citation>
    <scope>NUCLEOTIDE SEQUENCE [LARGE SCALE GENOMIC DNA]</scope>
    <source>
        <strain evidence="1 2">Alg07</strain>
    </source>
</reference>
<proteinExistence type="predicted"/>
<name>A0A1L3MRL7_9BACI</name>
<gene>
    <name evidence="1" type="ORF">A9C19_09570</name>
</gene>
<dbReference type="Proteomes" id="UP000181936">
    <property type="component" value="Chromosome"/>
</dbReference>
<evidence type="ECO:0000313" key="1">
    <source>
        <dbReference type="EMBL" id="APH04978.1"/>
    </source>
</evidence>
<sequence length="69" mass="8738">MIKQKYVDEYIKLYRSGKVMFNKEREMLIDYLEQYVLNRDDLYFDDEMIENCIKFGEKWYFPLQPFQKF</sequence>